<comment type="similarity">
    <text evidence="1">Belongs to the AHA1 family.</text>
</comment>
<proteinExistence type="inferred from homology"/>
<dbReference type="Gene3D" id="3.30.530.20">
    <property type="match status" value="1"/>
</dbReference>
<organism evidence="3 4">
    <name type="scientific">Cyclobacterium xiamenense</name>
    <dbReference type="NCBI Taxonomy" id="1297121"/>
    <lineage>
        <taxon>Bacteria</taxon>
        <taxon>Pseudomonadati</taxon>
        <taxon>Bacteroidota</taxon>
        <taxon>Cytophagia</taxon>
        <taxon>Cytophagales</taxon>
        <taxon>Cyclobacteriaceae</taxon>
        <taxon>Cyclobacterium</taxon>
    </lineage>
</organism>
<name>A0A1H6YVV2_9BACT</name>
<dbReference type="STRING" id="1416801.SAMN05192553_10426"/>
<dbReference type="InterPro" id="IPR013538">
    <property type="entry name" value="ASHA1/2-like_C"/>
</dbReference>
<protein>
    <submittedName>
        <fullName evidence="3">Uncharacterized conserved protein YndB, AHSA1/START domain</fullName>
    </submittedName>
</protein>
<dbReference type="InterPro" id="IPR023393">
    <property type="entry name" value="START-like_dom_sf"/>
</dbReference>
<evidence type="ECO:0000313" key="4">
    <source>
        <dbReference type="Proteomes" id="UP000199403"/>
    </source>
</evidence>
<dbReference type="AlphaFoldDB" id="A0A1H6YVV2"/>
<dbReference type="OrthoDB" id="384974at2"/>
<dbReference type="EMBL" id="FNZH01000004">
    <property type="protein sequence ID" value="SEJ45349.1"/>
    <property type="molecule type" value="Genomic_DNA"/>
</dbReference>
<evidence type="ECO:0000256" key="1">
    <source>
        <dbReference type="ARBA" id="ARBA00006817"/>
    </source>
</evidence>
<dbReference type="RefSeq" id="WP_092175018.1">
    <property type="nucleotide sequence ID" value="NZ_FNZH01000004.1"/>
</dbReference>
<dbReference type="Pfam" id="PF08327">
    <property type="entry name" value="AHSA1"/>
    <property type="match status" value="1"/>
</dbReference>
<reference evidence="4" key="1">
    <citation type="submission" date="2016-10" db="EMBL/GenBank/DDBJ databases">
        <authorList>
            <person name="Varghese N."/>
            <person name="Submissions S."/>
        </authorList>
    </citation>
    <scope>NUCLEOTIDE SEQUENCE [LARGE SCALE GENOMIC DNA]</scope>
    <source>
        <strain evidence="4">IBRC-M 10761</strain>
    </source>
</reference>
<evidence type="ECO:0000259" key="2">
    <source>
        <dbReference type="Pfam" id="PF08327"/>
    </source>
</evidence>
<dbReference type="Proteomes" id="UP000199403">
    <property type="component" value="Unassembled WGS sequence"/>
</dbReference>
<evidence type="ECO:0000313" key="3">
    <source>
        <dbReference type="EMBL" id="SEJ45349.1"/>
    </source>
</evidence>
<accession>A0A1H6YVV2</accession>
<dbReference type="SUPFAM" id="SSF55961">
    <property type="entry name" value="Bet v1-like"/>
    <property type="match status" value="1"/>
</dbReference>
<feature type="domain" description="Activator of Hsp90 ATPase homologue 1/2-like C-terminal" evidence="2">
    <location>
        <begin position="19"/>
        <end position="141"/>
    </location>
</feature>
<keyword evidence="4" id="KW-1185">Reference proteome</keyword>
<sequence>MNKQVANSEKITVQAVLAVDRKKVWEYYTDPQHMMHWNVPSADWECLRAENDLRKGGQLFVRMEARDGSFGFDFDAVYETVRPEQLLNYTLTDGRNVAVSFDVLGAQTRVSICFDTEPQNCPEMQRQDWQAIVDRFKRYVETNEAAQG</sequence>
<gene>
    <name evidence="3" type="ORF">SAMN05192553_10426</name>
</gene>